<sequence length="78" mass="9487">MNWYLRDCLFWQWMFHKAWTKRKIISQRDTLLGKNEKDWLVSQDRADSFSLKPKQWLGGNLSTIPGFFLGRWLRGIRL</sequence>
<gene>
    <name evidence="1" type="ORF">Pr1d_37200</name>
</gene>
<name>A0A5B9QHF9_9BACT</name>
<evidence type="ECO:0000313" key="1">
    <source>
        <dbReference type="EMBL" id="QEG36406.1"/>
    </source>
</evidence>
<protein>
    <submittedName>
        <fullName evidence="1">Uncharacterized protein</fullName>
    </submittedName>
</protein>
<dbReference type="AlphaFoldDB" id="A0A5B9QHF9"/>
<proteinExistence type="predicted"/>
<evidence type="ECO:0000313" key="2">
    <source>
        <dbReference type="Proteomes" id="UP000323917"/>
    </source>
</evidence>
<dbReference type="Proteomes" id="UP000323917">
    <property type="component" value="Chromosome"/>
</dbReference>
<organism evidence="1 2">
    <name type="scientific">Bythopirellula goksoeyrii</name>
    <dbReference type="NCBI Taxonomy" id="1400387"/>
    <lineage>
        <taxon>Bacteria</taxon>
        <taxon>Pseudomonadati</taxon>
        <taxon>Planctomycetota</taxon>
        <taxon>Planctomycetia</taxon>
        <taxon>Pirellulales</taxon>
        <taxon>Lacipirellulaceae</taxon>
        <taxon>Bythopirellula</taxon>
    </lineage>
</organism>
<dbReference type="EMBL" id="CP042913">
    <property type="protein sequence ID" value="QEG36406.1"/>
    <property type="molecule type" value="Genomic_DNA"/>
</dbReference>
<accession>A0A5B9QHF9</accession>
<dbReference type="KEGG" id="bgok:Pr1d_37200"/>
<reference evidence="1 2" key="1">
    <citation type="submission" date="2019-08" db="EMBL/GenBank/DDBJ databases">
        <title>Deep-cultivation of Planctomycetes and their phenomic and genomic characterization uncovers novel biology.</title>
        <authorList>
            <person name="Wiegand S."/>
            <person name="Jogler M."/>
            <person name="Boedeker C."/>
            <person name="Pinto D."/>
            <person name="Vollmers J."/>
            <person name="Rivas-Marin E."/>
            <person name="Kohn T."/>
            <person name="Peeters S.H."/>
            <person name="Heuer A."/>
            <person name="Rast P."/>
            <person name="Oberbeckmann S."/>
            <person name="Bunk B."/>
            <person name="Jeske O."/>
            <person name="Meyerdierks A."/>
            <person name="Storesund J.E."/>
            <person name="Kallscheuer N."/>
            <person name="Luecker S."/>
            <person name="Lage O.M."/>
            <person name="Pohl T."/>
            <person name="Merkel B.J."/>
            <person name="Hornburger P."/>
            <person name="Mueller R.-W."/>
            <person name="Bruemmer F."/>
            <person name="Labrenz M."/>
            <person name="Spormann A.M."/>
            <person name="Op den Camp H."/>
            <person name="Overmann J."/>
            <person name="Amann R."/>
            <person name="Jetten M.S.M."/>
            <person name="Mascher T."/>
            <person name="Medema M.H."/>
            <person name="Devos D.P."/>
            <person name="Kaster A.-K."/>
            <person name="Ovreas L."/>
            <person name="Rohde M."/>
            <person name="Galperin M.Y."/>
            <person name="Jogler C."/>
        </authorList>
    </citation>
    <scope>NUCLEOTIDE SEQUENCE [LARGE SCALE GENOMIC DNA]</scope>
    <source>
        <strain evidence="1 2">Pr1d</strain>
    </source>
</reference>
<keyword evidence="2" id="KW-1185">Reference proteome</keyword>